<accession>A0ABU6TH10</accession>
<feature type="domain" description="GIY-YIG" evidence="1">
    <location>
        <begin position="89"/>
        <end position="190"/>
    </location>
</feature>
<dbReference type="PANTHER" id="PTHR35133">
    <property type="entry name" value="PROTEIN EFFECTOR OF TRANSCRIPTION 2-RELATED"/>
    <property type="match status" value="1"/>
</dbReference>
<comment type="caution">
    <text evidence="2">The sequence shown here is derived from an EMBL/GenBank/DDBJ whole genome shotgun (WGS) entry which is preliminary data.</text>
</comment>
<sequence length="338" mass="38345">MVVVDQHQHHNNHHGSSLVIKRIKREQCTHTKHDINFTKWKILIGATDWEDHSKGKEGCLKYRIHNLPEKSCPGVYELGIAASSSSGLGRGIYKLAPERIVVAYLGETDNIRERLQHYGRDGSHLHSNTSDEYSSYDSLQKKSPLFEEIFSLGYSIVYRWAPMNSKEEAKLIEVQLLKTFDYAWNTTYNGHPRPNDILQKLNKISSSTRTISDMVRELLPFPRKQVGIRIKSSKLPKQEEEEDNDGSYSFLPKVFKFNKSRPRKVENIASASQENAIICGVALGDGSVCTNAPVERRKRCLQHKGMRINNVSAAKALVSPKSKSILVSEINEFYGSKC</sequence>
<dbReference type="InterPro" id="IPR000305">
    <property type="entry name" value="GIY-YIG_endonuc"/>
</dbReference>
<dbReference type="InterPro" id="IPR038909">
    <property type="entry name" value="Effector_transcript"/>
</dbReference>
<reference evidence="2 3" key="1">
    <citation type="journal article" date="2023" name="Plants (Basel)">
        <title>Bridging the Gap: Combining Genomics and Transcriptomics Approaches to Understand Stylosanthes scabra, an Orphan Legume from the Brazilian Caatinga.</title>
        <authorList>
            <person name="Ferreira-Neto J.R.C."/>
            <person name="da Silva M.D."/>
            <person name="Binneck E."/>
            <person name="de Melo N.F."/>
            <person name="da Silva R.H."/>
            <person name="de Melo A.L.T.M."/>
            <person name="Pandolfi V."/>
            <person name="Bustamante F.O."/>
            <person name="Brasileiro-Vidal A.C."/>
            <person name="Benko-Iseppon A.M."/>
        </authorList>
    </citation>
    <scope>NUCLEOTIDE SEQUENCE [LARGE SCALE GENOMIC DNA]</scope>
    <source>
        <tissue evidence="2">Leaves</tissue>
    </source>
</reference>
<name>A0ABU6TH10_9FABA</name>
<keyword evidence="3" id="KW-1185">Reference proteome</keyword>
<proteinExistence type="predicted"/>
<dbReference type="Proteomes" id="UP001341840">
    <property type="component" value="Unassembled WGS sequence"/>
</dbReference>
<protein>
    <recommendedName>
        <fullName evidence="1">GIY-YIG domain-containing protein</fullName>
    </recommendedName>
</protein>
<evidence type="ECO:0000313" key="2">
    <source>
        <dbReference type="EMBL" id="MED6147635.1"/>
    </source>
</evidence>
<gene>
    <name evidence="2" type="ORF">PIB30_045619</name>
</gene>
<dbReference type="PANTHER" id="PTHR35133:SF1">
    <property type="entry name" value="PROTEIN EFFECTOR OF TRANSCRIPTION 2-RELATED"/>
    <property type="match status" value="1"/>
</dbReference>
<organism evidence="2 3">
    <name type="scientific">Stylosanthes scabra</name>
    <dbReference type="NCBI Taxonomy" id="79078"/>
    <lineage>
        <taxon>Eukaryota</taxon>
        <taxon>Viridiplantae</taxon>
        <taxon>Streptophyta</taxon>
        <taxon>Embryophyta</taxon>
        <taxon>Tracheophyta</taxon>
        <taxon>Spermatophyta</taxon>
        <taxon>Magnoliopsida</taxon>
        <taxon>eudicotyledons</taxon>
        <taxon>Gunneridae</taxon>
        <taxon>Pentapetalae</taxon>
        <taxon>rosids</taxon>
        <taxon>fabids</taxon>
        <taxon>Fabales</taxon>
        <taxon>Fabaceae</taxon>
        <taxon>Papilionoideae</taxon>
        <taxon>50 kb inversion clade</taxon>
        <taxon>dalbergioids sensu lato</taxon>
        <taxon>Dalbergieae</taxon>
        <taxon>Pterocarpus clade</taxon>
        <taxon>Stylosanthes</taxon>
    </lineage>
</organism>
<dbReference type="EMBL" id="JASCZI010090900">
    <property type="protein sequence ID" value="MED6147635.1"/>
    <property type="molecule type" value="Genomic_DNA"/>
</dbReference>
<evidence type="ECO:0000259" key="1">
    <source>
        <dbReference type="SMART" id="SM00465"/>
    </source>
</evidence>
<dbReference type="SMART" id="SM00465">
    <property type="entry name" value="GIYc"/>
    <property type="match status" value="1"/>
</dbReference>
<evidence type="ECO:0000313" key="3">
    <source>
        <dbReference type="Proteomes" id="UP001341840"/>
    </source>
</evidence>
<dbReference type="Pfam" id="PF19239">
    <property type="entry name" value="GIY_YIG_domain"/>
    <property type="match status" value="1"/>
</dbReference>